<evidence type="ECO:0000256" key="9">
    <source>
        <dbReference type="ARBA" id="ARBA00023242"/>
    </source>
</evidence>
<dbReference type="GO" id="GO:0005666">
    <property type="term" value="C:RNA polymerase III complex"/>
    <property type="evidence" value="ECO:0007669"/>
    <property type="project" value="InterPro"/>
</dbReference>
<comment type="subcellular location">
    <subcellularLocation>
        <location evidence="2">Cell membrane</location>
        <topology evidence="2">Peripheral membrane protein</topology>
        <orientation evidence="2">Cytoplasmic side</orientation>
    </subcellularLocation>
    <subcellularLocation>
        <location evidence="1">Nucleus</location>
    </subcellularLocation>
</comment>
<keyword evidence="6" id="KW-0240">DNA-directed RNA polymerase</keyword>
<evidence type="ECO:0000256" key="14">
    <source>
        <dbReference type="SAM" id="MobiDB-lite"/>
    </source>
</evidence>
<dbReference type="AlphaFoldDB" id="A0A914WFN8"/>
<dbReference type="Proteomes" id="UP000887566">
    <property type="component" value="Unplaced"/>
</dbReference>
<evidence type="ECO:0000256" key="10">
    <source>
        <dbReference type="ARBA" id="ARBA00043924"/>
    </source>
</evidence>
<evidence type="ECO:0000256" key="7">
    <source>
        <dbReference type="ARBA" id="ARBA00023136"/>
    </source>
</evidence>
<dbReference type="GO" id="GO:0005886">
    <property type="term" value="C:plasma membrane"/>
    <property type="evidence" value="ECO:0007669"/>
    <property type="project" value="UniProtKB-SubCell"/>
</dbReference>
<dbReference type="PANTHER" id="PTHR15561:SF0">
    <property type="entry name" value="DNA-DIRECTED RNA POLYMERASE III SUBUNIT RPC9"/>
    <property type="match status" value="1"/>
</dbReference>
<dbReference type="GO" id="GO:0000166">
    <property type="term" value="F:nucleotide binding"/>
    <property type="evidence" value="ECO:0007669"/>
    <property type="project" value="InterPro"/>
</dbReference>
<dbReference type="PANTHER" id="PTHR15561">
    <property type="entry name" value="CALCITONIN GENE-RELATED PEPTIDE-RECEPTOR COMPONENT PROTEIN"/>
    <property type="match status" value="1"/>
</dbReference>
<evidence type="ECO:0000313" key="17">
    <source>
        <dbReference type="WBParaSite" id="PSAMB.scaffold3992size16097.g23179.t1"/>
    </source>
</evidence>
<proteinExistence type="inferred from homology"/>
<evidence type="ECO:0000259" key="15">
    <source>
        <dbReference type="SMART" id="SM00657"/>
    </source>
</evidence>
<keyword evidence="8" id="KW-0804">Transcription</keyword>
<dbReference type="InterPro" id="IPR005574">
    <property type="entry name" value="Rpb4/RPC9"/>
</dbReference>
<organism evidence="16 17">
    <name type="scientific">Plectus sambesii</name>
    <dbReference type="NCBI Taxonomy" id="2011161"/>
    <lineage>
        <taxon>Eukaryota</taxon>
        <taxon>Metazoa</taxon>
        <taxon>Ecdysozoa</taxon>
        <taxon>Nematoda</taxon>
        <taxon>Chromadorea</taxon>
        <taxon>Plectida</taxon>
        <taxon>Plectina</taxon>
        <taxon>Plectoidea</taxon>
        <taxon>Plectidae</taxon>
        <taxon>Plectus</taxon>
    </lineage>
</organism>
<comment type="function">
    <text evidence="10">Accessory protein for the calcitonin gene-related peptide (CGRP) receptor. It modulates CGRP responsiveness in a variety of tissues.</text>
</comment>
<dbReference type="InterPro" id="IPR038846">
    <property type="entry name" value="RPC9"/>
</dbReference>
<keyword evidence="9" id="KW-0539">Nucleus</keyword>
<dbReference type="WBParaSite" id="PSAMB.scaffold3992size16097.g23179.t1">
    <property type="protein sequence ID" value="PSAMB.scaffold3992size16097.g23179.t1"/>
    <property type="gene ID" value="PSAMB.scaffold3992size16097.g23179"/>
</dbReference>
<keyword evidence="16" id="KW-1185">Reference proteome</keyword>
<evidence type="ECO:0000313" key="16">
    <source>
        <dbReference type="Proteomes" id="UP000887566"/>
    </source>
</evidence>
<evidence type="ECO:0000256" key="4">
    <source>
        <dbReference type="ARBA" id="ARBA00016672"/>
    </source>
</evidence>
<comment type="subunit">
    <text evidence="11">Component of the RNA polymerase III complex consisting of 17 subunits: a ten-subunit horseshoe-shaped catalytic core composed of POLR3A/RPC1, POLR3B/RPC2, POLR1C/RPAC1, POLR1D/RPAC2, POLR3K/RPC10, POLR2E/RPABC1, POLR2F/RPABC2, POLR2H/RPABC3, POLR2K/RPABC4 and POLR2L/RPABC5; a mobile stalk composed of two subunits POLR3H/RPC8 and CRCP/RPC9, protruding from the core and functioning primarily in transcription initiation; and additional subunits homologous to general transcription factors of the RNA polymerase II machinery, POLR3C/RPC3-POLR3F/RPC6-POLR3G/RPC7 heterotrimer required for transcription initiation and POLR3D/RPC4-POLR3E/RPC5 heterodimer involved in both transcription initiation and termination.</text>
</comment>
<evidence type="ECO:0000256" key="13">
    <source>
        <dbReference type="ARBA" id="ARBA00073026"/>
    </source>
</evidence>
<evidence type="ECO:0000256" key="1">
    <source>
        <dbReference type="ARBA" id="ARBA00004123"/>
    </source>
</evidence>
<dbReference type="InterPro" id="IPR010997">
    <property type="entry name" value="HRDC-like_sf"/>
</dbReference>
<dbReference type="SMART" id="SM00657">
    <property type="entry name" value="RPOL4c"/>
    <property type="match status" value="1"/>
</dbReference>
<evidence type="ECO:0000256" key="5">
    <source>
        <dbReference type="ARBA" id="ARBA00022475"/>
    </source>
</evidence>
<feature type="domain" description="RNA polymerase Rpb4/RPC9 core" evidence="15">
    <location>
        <begin position="1"/>
        <end position="124"/>
    </location>
</feature>
<evidence type="ECO:0000256" key="8">
    <source>
        <dbReference type="ARBA" id="ARBA00023163"/>
    </source>
</evidence>
<evidence type="ECO:0000256" key="6">
    <source>
        <dbReference type="ARBA" id="ARBA00022478"/>
    </source>
</evidence>
<accession>A0A914WFN8</accession>
<dbReference type="Pfam" id="PF03874">
    <property type="entry name" value="RNA_pol_Rpb4"/>
    <property type="match status" value="1"/>
</dbReference>
<evidence type="ECO:0000256" key="12">
    <source>
        <dbReference type="ARBA" id="ARBA00045808"/>
    </source>
</evidence>
<name>A0A914WFN8_9BILA</name>
<feature type="compositionally biased region" description="Polar residues" evidence="14">
    <location>
        <begin position="127"/>
        <end position="144"/>
    </location>
</feature>
<keyword evidence="7" id="KW-0472">Membrane</keyword>
<feature type="region of interest" description="Disordered" evidence="14">
    <location>
        <begin position="122"/>
        <end position="144"/>
    </location>
</feature>
<keyword evidence="5" id="KW-1003">Cell membrane</keyword>
<dbReference type="SUPFAM" id="SSF47819">
    <property type="entry name" value="HRDC-like"/>
    <property type="match status" value="1"/>
</dbReference>
<dbReference type="Gene3D" id="1.20.1250.40">
    <property type="match status" value="1"/>
</dbReference>
<comment type="function">
    <text evidence="12">DNA-dependent RNA polymerase catalyzes the transcription of DNA into RNA using the four ribonucleoside triphosphates as substrates. Specific peripheric component of RNA polymerase III (Pol III) which synthesizes small non-coding RNAs including 5S rRNA, snRNAs, tRNAs and miRNAs from at least 500 distinct genomic loci. With POLR3H/RPC8 forms a mobile stalk that protrudes from Pol III core and functions primarily in transcription initiation. Pol III plays a key role in sensing and limiting infection by intracellular bacteria and DNA viruses. Acts as nuclear and cytosolic DNA sensor involved in innate immune response. Can sense non-self dsDNA that serves as template for transcription into dsRNA. The non-self RNA polymerase III transcripts, such as Epstein-Barr virus-encoded RNAs (EBERs) induce type I interferon and NF-kappa-B through the RIG-I pathway.</text>
</comment>
<dbReference type="GO" id="GO:0006384">
    <property type="term" value="P:transcription initiation at RNA polymerase III promoter"/>
    <property type="evidence" value="ECO:0007669"/>
    <property type="project" value="InterPro"/>
</dbReference>
<dbReference type="InterPro" id="IPR038324">
    <property type="entry name" value="Rpb4/RPC9_sf"/>
</dbReference>
<comment type="similarity">
    <text evidence="3">Belongs to the eukaryotic RPC9 RNA polymerase subunit family.</text>
</comment>
<sequence length="144" mass="16111">MEVIKARATLLTNQEVLSLLKEVGDAEKRKSKANRLQKLSTIVYETTRYLEQTPAATQDADCIKSFLEAVKKYNLTRAESLMMVNLRPTTPVEVQLIVEECEERLTEDQVDELAQLVIKHLPPAPGTDTQQTSITAPSSSLKPE</sequence>
<evidence type="ECO:0000256" key="11">
    <source>
        <dbReference type="ARBA" id="ARBA00044007"/>
    </source>
</evidence>
<evidence type="ECO:0000256" key="2">
    <source>
        <dbReference type="ARBA" id="ARBA00004413"/>
    </source>
</evidence>
<protein>
    <recommendedName>
        <fullName evidence="4">DNA-directed RNA polymerase III subunit RPC9</fullName>
    </recommendedName>
    <alternativeName>
        <fullName evidence="13">DNA-directed RNA polymerase III subunit rpc9</fullName>
    </alternativeName>
</protein>
<reference evidence="17" key="1">
    <citation type="submission" date="2022-11" db="UniProtKB">
        <authorList>
            <consortium name="WormBaseParasite"/>
        </authorList>
    </citation>
    <scope>IDENTIFICATION</scope>
</reference>
<dbReference type="FunFam" id="1.20.1250.40:FF:000002">
    <property type="entry name" value="DNA-directed RNA polymerase III subunit RPC9"/>
    <property type="match status" value="1"/>
</dbReference>
<dbReference type="InterPro" id="IPR006590">
    <property type="entry name" value="RNA_pol_Rpb4/RPC9_core"/>
</dbReference>
<evidence type="ECO:0000256" key="3">
    <source>
        <dbReference type="ARBA" id="ARBA00006898"/>
    </source>
</evidence>